<dbReference type="InterPro" id="IPR000639">
    <property type="entry name" value="Epox_hydrolase-like"/>
</dbReference>
<name>A0A381PBS4_9ZZZZ</name>
<organism evidence="3">
    <name type="scientific">marine metagenome</name>
    <dbReference type="NCBI Taxonomy" id="408172"/>
    <lineage>
        <taxon>unclassified sequences</taxon>
        <taxon>metagenomes</taxon>
        <taxon>ecological metagenomes</taxon>
    </lineage>
</organism>
<gene>
    <name evidence="3" type="ORF">METZ01_LOCUS17286</name>
</gene>
<dbReference type="AlphaFoldDB" id="A0A381PBS4"/>
<reference evidence="3" key="1">
    <citation type="submission" date="2018-05" db="EMBL/GenBank/DDBJ databases">
        <authorList>
            <person name="Lanie J.A."/>
            <person name="Ng W.-L."/>
            <person name="Kazmierczak K.M."/>
            <person name="Andrzejewski T.M."/>
            <person name="Davidsen T.M."/>
            <person name="Wayne K.J."/>
            <person name="Tettelin H."/>
            <person name="Glass J.I."/>
            <person name="Rusch D."/>
            <person name="Podicherti R."/>
            <person name="Tsui H.-C.T."/>
            <person name="Winkler M.E."/>
        </authorList>
    </citation>
    <scope>NUCLEOTIDE SEQUENCE</scope>
</reference>
<dbReference type="PANTHER" id="PTHR43798:SF31">
    <property type="entry name" value="AB HYDROLASE SUPERFAMILY PROTEIN YCLE"/>
    <property type="match status" value="1"/>
</dbReference>
<evidence type="ECO:0000313" key="3">
    <source>
        <dbReference type="EMBL" id="SUZ64432.1"/>
    </source>
</evidence>
<dbReference type="Pfam" id="PF00561">
    <property type="entry name" value="Abhydrolase_1"/>
    <property type="match status" value="1"/>
</dbReference>
<dbReference type="GO" id="GO:0016787">
    <property type="term" value="F:hydrolase activity"/>
    <property type="evidence" value="ECO:0007669"/>
    <property type="project" value="UniProtKB-KW"/>
</dbReference>
<dbReference type="InterPro" id="IPR029058">
    <property type="entry name" value="AB_hydrolase_fold"/>
</dbReference>
<protein>
    <recommendedName>
        <fullName evidence="2">AB hydrolase-1 domain-containing protein</fullName>
    </recommendedName>
</protein>
<keyword evidence="1" id="KW-0378">Hydrolase</keyword>
<dbReference type="EMBL" id="UINC01000934">
    <property type="protein sequence ID" value="SUZ64432.1"/>
    <property type="molecule type" value="Genomic_DNA"/>
</dbReference>
<dbReference type="PRINTS" id="PR00111">
    <property type="entry name" value="ABHYDROLASE"/>
</dbReference>
<dbReference type="GO" id="GO:0016020">
    <property type="term" value="C:membrane"/>
    <property type="evidence" value="ECO:0007669"/>
    <property type="project" value="TreeGrafter"/>
</dbReference>
<dbReference type="SUPFAM" id="SSF53474">
    <property type="entry name" value="alpha/beta-Hydrolases"/>
    <property type="match status" value="1"/>
</dbReference>
<accession>A0A381PBS4</accession>
<evidence type="ECO:0000256" key="1">
    <source>
        <dbReference type="ARBA" id="ARBA00022801"/>
    </source>
</evidence>
<proteinExistence type="predicted"/>
<feature type="domain" description="AB hydrolase-1" evidence="2">
    <location>
        <begin position="88"/>
        <end position="318"/>
    </location>
</feature>
<evidence type="ECO:0000259" key="2">
    <source>
        <dbReference type="Pfam" id="PF00561"/>
    </source>
</evidence>
<dbReference type="InterPro" id="IPR000073">
    <property type="entry name" value="AB_hydrolase_1"/>
</dbReference>
<dbReference type="PRINTS" id="PR00412">
    <property type="entry name" value="EPOXHYDRLASE"/>
</dbReference>
<dbReference type="InterPro" id="IPR050266">
    <property type="entry name" value="AB_hydrolase_sf"/>
</dbReference>
<sequence>MEQAHLSLIKKFRALTLISTMAFVCPIGAAGQSTPPSDPPADWGPTAIDYSNVPYPYPVEYLDVSLNGEDYRVAYMDVAPVGQPNGQTVVMFHGMNFFAAAFGVTMKALTEAGFRAIAVDRLGYGRSSKPAIHYNLHMPARHTKALLDELGIEQTAIVGHSMGGMVATRFASTYPETTTHVVMVNQIGLTDSRHGRAWTDPEAAYQSALRTSYRSVLSGHVRYYPRGWKPEYLKWVKYQYGLTLSGHWPQMAKVRAAQRQILFEDPVVYEWQHIATKALVIGGAEDRLVSDYPAAARHVAEELQNAELFIFPEIGHAPAFEIPDQFHAELIRFLGSDPNEPANQEWRASNVGRR</sequence>
<dbReference type="Gene3D" id="3.40.50.1820">
    <property type="entry name" value="alpha/beta hydrolase"/>
    <property type="match status" value="1"/>
</dbReference>
<dbReference type="PANTHER" id="PTHR43798">
    <property type="entry name" value="MONOACYLGLYCEROL LIPASE"/>
    <property type="match status" value="1"/>
</dbReference>